<dbReference type="Proteomes" id="UP000310200">
    <property type="component" value="Unassembled WGS sequence"/>
</dbReference>
<feature type="non-terminal residue" evidence="2">
    <location>
        <position position="82"/>
    </location>
</feature>
<dbReference type="EMBL" id="QBLH01003621">
    <property type="protein sequence ID" value="TGZ37041.1"/>
    <property type="molecule type" value="Genomic_DNA"/>
</dbReference>
<comment type="caution">
    <text evidence="2">The sequence shown here is derived from an EMBL/GenBank/DDBJ whole genome shotgun (WGS) entry which is preliminary data.</text>
</comment>
<organism evidence="2 3">
    <name type="scientific">Temnothorax longispinosus</name>
    <dbReference type="NCBI Taxonomy" id="300112"/>
    <lineage>
        <taxon>Eukaryota</taxon>
        <taxon>Metazoa</taxon>
        <taxon>Ecdysozoa</taxon>
        <taxon>Arthropoda</taxon>
        <taxon>Hexapoda</taxon>
        <taxon>Insecta</taxon>
        <taxon>Pterygota</taxon>
        <taxon>Neoptera</taxon>
        <taxon>Endopterygota</taxon>
        <taxon>Hymenoptera</taxon>
        <taxon>Apocrita</taxon>
        <taxon>Aculeata</taxon>
        <taxon>Formicoidea</taxon>
        <taxon>Formicidae</taxon>
        <taxon>Myrmicinae</taxon>
        <taxon>Temnothorax</taxon>
    </lineage>
</organism>
<keyword evidence="3" id="KW-1185">Reference proteome</keyword>
<accession>A0A4S2JLE7</accession>
<dbReference type="AlphaFoldDB" id="A0A4S2JLE7"/>
<evidence type="ECO:0000256" key="1">
    <source>
        <dbReference type="SAM" id="MobiDB-lite"/>
    </source>
</evidence>
<evidence type="ECO:0000313" key="3">
    <source>
        <dbReference type="Proteomes" id="UP000310200"/>
    </source>
</evidence>
<feature type="compositionally biased region" description="Polar residues" evidence="1">
    <location>
        <begin position="73"/>
        <end position="82"/>
    </location>
</feature>
<gene>
    <name evidence="2" type="ORF">DBV15_02918</name>
</gene>
<evidence type="ECO:0000313" key="2">
    <source>
        <dbReference type="EMBL" id="TGZ37041.1"/>
    </source>
</evidence>
<protein>
    <submittedName>
        <fullName evidence="2">Uncharacterized protein</fullName>
    </submittedName>
</protein>
<proteinExistence type="predicted"/>
<name>A0A4S2JLE7_9HYME</name>
<sequence length="82" mass="9149">MRYLKALRAKSDGEGERGFWYTANFLSAQEKHEVTDSDAFCCPEGLLSVWKQKTGGHGEIRHGFPKAGVEPHAQSSWPKGSR</sequence>
<feature type="region of interest" description="Disordered" evidence="1">
    <location>
        <begin position="59"/>
        <end position="82"/>
    </location>
</feature>
<reference evidence="2 3" key="1">
    <citation type="journal article" date="2019" name="Philos. Trans. R. Soc. Lond., B, Biol. Sci.">
        <title>Ant behaviour and brain gene expression of defending hosts depend on the ecological success of the intruding social parasite.</title>
        <authorList>
            <person name="Kaur R."/>
            <person name="Stoldt M."/>
            <person name="Jongepier E."/>
            <person name="Feldmeyer B."/>
            <person name="Menzel F."/>
            <person name="Bornberg-Bauer E."/>
            <person name="Foitzik S."/>
        </authorList>
    </citation>
    <scope>NUCLEOTIDE SEQUENCE [LARGE SCALE GENOMIC DNA]</scope>
    <source>
        <tissue evidence="2">Whole body</tissue>
    </source>
</reference>